<reference evidence="2 3" key="1">
    <citation type="submission" date="2019-03" db="EMBL/GenBank/DDBJ databases">
        <title>Genomic Encyclopedia of Type Strains, Phase III (KMG-III): the genomes of soil and plant-associated and newly described type strains.</title>
        <authorList>
            <person name="Whitman W."/>
        </authorList>
    </citation>
    <scope>NUCLEOTIDE SEQUENCE [LARGE SCALE GENOMIC DNA]</scope>
    <source>
        <strain evidence="2 3">CGMCC 1.12802</strain>
    </source>
</reference>
<dbReference type="EMBL" id="SOEO01000002">
    <property type="protein sequence ID" value="TDX84794.1"/>
    <property type="molecule type" value="Genomic_DNA"/>
</dbReference>
<dbReference type="Gene3D" id="3.30.1150.10">
    <property type="match status" value="1"/>
</dbReference>
<feature type="signal peptide" evidence="1">
    <location>
        <begin position="1"/>
        <end position="19"/>
    </location>
</feature>
<keyword evidence="1" id="KW-0732">Signal</keyword>
<evidence type="ECO:0000313" key="3">
    <source>
        <dbReference type="Proteomes" id="UP000295313"/>
    </source>
</evidence>
<proteinExistence type="predicted"/>
<sequence>MLKLFYLAIALSMSSLSYSQTQSQTEVTVANQKAEYPGGQEVFRNEFMRMVYAYVDLTAYAVNGKFSFIITIDKNGKMSEMKIHPKVKYDEEFKQDMNFAMKRLKKKWKPAIQNGVPVSSNIIFDINFSSEHADHD</sequence>
<evidence type="ECO:0000256" key="1">
    <source>
        <dbReference type="SAM" id="SignalP"/>
    </source>
</evidence>
<gene>
    <name evidence="2" type="ORF">B0I22_2430</name>
</gene>
<dbReference type="Proteomes" id="UP000295313">
    <property type="component" value="Unassembled WGS sequence"/>
</dbReference>
<organism evidence="2 3">
    <name type="scientific">Epilithonimonas xixisoli</name>
    <dbReference type="NCBI Taxonomy" id="1476462"/>
    <lineage>
        <taxon>Bacteria</taxon>
        <taxon>Pseudomonadati</taxon>
        <taxon>Bacteroidota</taxon>
        <taxon>Flavobacteriia</taxon>
        <taxon>Flavobacteriales</taxon>
        <taxon>Weeksellaceae</taxon>
        <taxon>Chryseobacterium group</taxon>
        <taxon>Epilithonimonas</taxon>
    </lineage>
</organism>
<evidence type="ECO:0000313" key="2">
    <source>
        <dbReference type="EMBL" id="TDX84794.1"/>
    </source>
</evidence>
<comment type="caution">
    <text evidence="2">The sequence shown here is derived from an EMBL/GenBank/DDBJ whole genome shotgun (WGS) entry which is preliminary data.</text>
</comment>
<dbReference type="RefSeq" id="WP_133944915.1">
    <property type="nucleotide sequence ID" value="NZ_SOEO01000002.1"/>
</dbReference>
<dbReference type="AlphaFoldDB" id="A0A4R8IH28"/>
<keyword evidence="3" id="KW-1185">Reference proteome</keyword>
<name>A0A4R8IH28_9FLAO</name>
<accession>A0A4R8IH28</accession>
<protein>
    <submittedName>
        <fullName evidence="2">TonB-like protein</fullName>
    </submittedName>
</protein>
<feature type="chain" id="PRO_5020740945" evidence="1">
    <location>
        <begin position="20"/>
        <end position="136"/>
    </location>
</feature>
<dbReference type="OrthoDB" id="1268504at2"/>